<sequence length="90" mass="9923">NISIKFPDYVSLQTLECIKVFVDKITMDIYCNISKPIQGIVLNGSSVTRLCSLYISKGRNVALRQATSQTSTYSESPFYFSSTAVDGNAN</sequence>
<proteinExistence type="predicted"/>
<organism evidence="1 2">
    <name type="scientific">Lymnaea stagnalis</name>
    <name type="common">Great pond snail</name>
    <name type="synonym">Helix stagnalis</name>
    <dbReference type="NCBI Taxonomy" id="6523"/>
    <lineage>
        <taxon>Eukaryota</taxon>
        <taxon>Metazoa</taxon>
        <taxon>Spiralia</taxon>
        <taxon>Lophotrochozoa</taxon>
        <taxon>Mollusca</taxon>
        <taxon>Gastropoda</taxon>
        <taxon>Heterobranchia</taxon>
        <taxon>Euthyneura</taxon>
        <taxon>Panpulmonata</taxon>
        <taxon>Hygrophila</taxon>
        <taxon>Lymnaeoidea</taxon>
        <taxon>Lymnaeidae</taxon>
        <taxon>Lymnaea</taxon>
    </lineage>
</organism>
<feature type="non-terminal residue" evidence="1">
    <location>
        <position position="1"/>
    </location>
</feature>
<evidence type="ECO:0000313" key="1">
    <source>
        <dbReference type="EMBL" id="CAL1532189.1"/>
    </source>
</evidence>
<comment type="caution">
    <text evidence="1">The sequence shown here is derived from an EMBL/GenBank/DDBJ whole genome shotgun (WGS) entry which is preliminary data.</text>
</comment>
<keyword evidence="2" id="KW-1185">Reference proteome</keyword>
<protein>
    <submittedName>
        <fullName evidence="1">Uncharacterized protein</fullName>
    </submittedName>
</protein>
<dbReference type="AlphaFoldDB" id="A0AAV2HEF4"/>
<dbReference type="Proteomes" id="UP001497497">
    <property type="component" value="Unassembled WGS sequence"/>
</dbReference>
<accession>A0AAV2HEF4</accession>
<name>A0AAV2HEF4_LYMST</name>
<dbReference type="EMBL" id="CAXITT010000109">
    <property type="protein sequence ID" value="CAL1532189.1"/>
    <property type="molecule type" value="Genomic_DNA"/>
</dbReference>
<evidence type="ECO:0000313" key="2">
    <source>
        <dbReference type="Proteomes" id="UP001497497"/>
    </source>
</evidence>
<feature type="non-terminal residue" evidence="1">
    <location>
        <position position="90"/>
    </location>
</feature>
<reference evidence="1 2" key="1">
    <citation type="submission" date="2024-04" db="EMBL/GenBank/DDBJ databases">
        <authorList>
            <consortium name="Genoscope - CEA"/>
            <person name="William W."/>
        </authorList>
    </citation>
    <scope>NUCLEOTIDE SEQUENCE [LARGE SCALE GENOMIC DNA]</scope>
</reference>
<gene>
    <name evidence="1" type="ORF">GSLYS_00006268001</name>
</gene>